<reference evidence="2" key="1">
    <citation type="submission" date="2021-11" db="EMBL/GenBank/DDBJ databases">
        <title>Description of novel Flavobacterium species.</title>
        <authorList>
            <person name="Saticioglu I.B."/>
            <person name="Ay H."/>
            <person name="Altun S."/>
            <person name="Duman M."/>
        </authorList>
    </citation>
    <scope>NUCLEOTIDE SEQUENCE</scope>
    <source>
        <strain evidence="2">F-65</strain>
    </source>
</reference>
<dbReference type="InterPro" id="IPR018958">
    <property type="entry name" value="Knr4/Smi1-like_dom"/>
</dbReference>
<sequence>MTLENALIEIRSFWNEGEDFPFGESKNNHHIDRLEEEFSTILPDNLKNYVKDFAPAKDFYFDTVGNPMCIYGIENLKFKQNGYNFNPVKNTEIENWNKGFFLFADEGADPVIIDFDNLEDGIQKLMHGAGSWDNGEIVADTFGQFLLCSAALHHALNSFEEESIIDDEDGFNLADEAAEWYFKNMKKWAGDYYDEWCSVFDNH</sequence>
<evidence type="ECO:0000313" key="2">
    <source>
        <dbReference type="EMBL" id="MCC9072056.1"/>
    </source>
</evidence>
<dbReference type="RefSeq" id="WP_229988802.1">
    <property type="nucleotide sequence ID" value="NZ_JAJJMO010000001.1"/>
</dbReference>
<feature type="domain" description="Knr4/Smi1-like" evidence="1">
    <location>
        <begin position="30"/>
        <end position="146"/>
    </location>
</feature>
<keyword evidence="3" id="KW-1185">Reference proteome</keyword>
<evidence type="ECO:0000313" key="3">
    <source>
        <dbReference type="Proteomes" id="UP001430919"/>
    </source>
</evidence>
<proteinExistence type="predicted"/>
<dbReference type="SUPFAM" id="SSF160631">
    <property type="entry name" value="SMI1/KNR4-like"/>
    <property type="match status" value="1"/>
</dbReference>
<accession>A0ABS8MV33</accession>
<organism evidence="2 3">
    <name type="scientific">Flavobacterium pisciphilum</name>
    <dbReference type="NCBI Taxonomy" id="2893755"/>
    <lineage>
        <taxon>Bacteria</taxon>
        <taxon>Pseudomonadati</taxon>
        <taxon>Bacteroidota</taxon>
        <taxon>Flavobacteriia</taxon>
        <taxon>Flavobacteriales</taxon>
        <taxon>Flavobacteriaceae</taxon>
        <taxon>Flavobacterium</taxon>
    </lineage>
</organism>
<evidence type="ECO:0000259" key="1">
    <source>
        <dbReference type="Pfam" id="PF09346"/>
    </source>
</evidence>
<gene>
    <name evidence="2" type="ORF">LNQ49_10735</name>
</gene>
<protein>
    <recommendedName>
        <fullName evidence="1">Knr4/Smi1-like domain-containing protein</fullName>
    </recommendedName>
</protein>
<dbReference type="Gene3D" id="3.40.1580.10">
    <property type="entry name" value="SMI1/KNR4-like"/>
    <property type="match status" value="1"/>
</dbReference>
<name>A0ABS8MV33_9FLAO</name>
<comment type="caution">
    <text evidence="2">The sequence shown here is derived from an EMBL/GenBank/DDBJ whole genome shotgun (WGS) entry which is preliminary data.</text>
</comment>
<dbReference type="InterPro" id="IPR037883">
    <property type="entry name" value="Knr4/Smi1-like_sf"/>
</dbReference>
<dbReference type="Pfam" id="PF09346">
    <property type="entry name" value="SMI1_KNR4"/>
    <property type="match status" value="1"/>
</dbReference>
<dbReference type="Proteomes" id="UP001430919">
    <property type="component" value="Unassembled WGS sequence"/>
</dbReference>
<dbReference type="EMBL" id="JAJJMO010000001">
    <property type="protein sequence ID" value="MCC9072056.1"/>
    <property type="molecule type" value="Genomic_DNA"/>
</dbReference>